<dbReference type="InterPro" id="IPR010653">
    <property type="entry name" value="NlpB/DapX"/>
</dbReference>
<protein>
    <submittedName>
        <fullName evidence="1">Beta-barrel assembly machine subunit BamC</fullName>
    </submittedName>
</protein>
<evidence type="ECO:0000313" key="1">
    <source>
        <dbReference type="EMBL" id="CUA81541.1"/>
    </source>
</evidence>
<dbReference type="PROSITE" id="PS51257">
    <property type="entry name" value="PROKAR_LIPOPROTEIN"/>
    <property type="match status" value="1"/>
</dbReference>
<dbReference type="RefSeq" id="WP_054284597.1">
    <property type="nucleotide sequence ID" value="NZ_CYHA01000001.1"/>
</dbReference>
<dbReference type="Pfam" id="PF06804">
    <property type="entry name" value="Lipoprotein_18"/>
    <property type="match status" value="1"/>
</dbReference>
<accession>A0A0K6GSN9</accession>
<dbReference type="Gene3D" id="3.30.310.170">
    <property type="entry name" value="Outer membrane protein assembly factor BamC"/>
    <property type="match status" value="1"/>
</dbReference>
<dbReference type="EMBL" id="CYHA01000001">
    <property type="protein sequence ID" value="CUA81541.1"/>
    <property type="molecule type" value="Genomic_DNA"/>
</dbReference>
<keyword evidence="2" id="KW-1185">Reference proteome</keyword>
<dbReference type="STRING" id="375574.GCA_001418035_00182"/>
<reference evidence="2" key="1">
    <citation type="submission" date="2015-08" db="EMBL/GenBank/DDBJ databases">
        <authorList>
            <person name="Varghese N."/>
        </authorList>
    </citation>
    <scope>NUCLEOTIDE SEQUENCE [LARGE SCALE GENOMIC DNA]</scope>
    <source>
        <strain evidence="2">DSM 17901</strain>
    </source>
</reference>
<dbReference type="Proteomes" id="UP000243535">
    <property type="component" value="Unassembled WGS sequence"/>
</dbReference>
<evidence type="ECO:0000313" key="2">
    <source>
        <dbReference type="Proteomes" id="UP000243535"/>
    </source>
</evidence>
<organism evidence="1 2">
    <name type="scientific">Gulbenkiania indica</name>
    <dbReference type="NCBI Taxonomy" id="375574"/>
    <lineage>
        <taxon>Bacteria</taxon>
        <taxon>Pseudomonadati</taxon>
        <taxon>Pseudomonadota</taxon>
        <taxon>Betaproteobacteria</taxon>
        <taxon>Neisseriales</taxon>
        <taxon>Chromobacteriaceae</taxon>
        <taxon>Gulbenkiania</taxon>
    </lineage>
</organism>
<dbReference type="InterPro" id="IPR042268">
    <property type="entry name" value="BamC_C"/>
</dbReference>
<gene>
    <name evidence="1" type="ORF">Ga0061063_0383</name>
</gene>
<dbReference type="AlphaFoldDB" id="A0A0K6GSN9"/>
<dbReference type="OrthoDB" id="5291099at2"/>
<name>A0A0K6GSN9_9NEIS</name>
<proteinExistence type="predicted"/>
<sequence length="382" mass="41712">MNYRVPFAILLTAGALTGCSLMGGSADKKLDYRSFEPKTGNNLEVPPDLTAPQIQNKYAIPSTGPATASAQAQAQTGQPAVATSGGVLAPVQDAHIERAGSQRWLVVDNRSPAELWPVLKAFWQDSGFVIKTEEPDLGILETDWAENRAKLPNDMLRKLLETTGLGGIYSTAERDKFRIRLEKGQNGTEVYFTHRGMAEVYVDEKKDETRWQPRPADPELEAEFLSRFMVRLGLTEEKAKAQAKAAAAPAATAPVAARARLTDGALEVSDNFDRAWRRVGLALDRVGLVVTDRDRSAGTYYVKPAENEATETGKKPGGFWSGLAFWRSDKNEAGVPKGQDLRVQVKETAPGTSRVVLTDAQGRPLQDGFGRTALSRLQTELQ</sequence>